<dbReference type="PANTHER" id="PTHR43190">
    <property type="entry name" value="N-ACETYL-D-GLUCOSAMINE KINASE"/>
    <property type="match status" value="1"/>
</dbReference>
<dbReference type="EMBL" id="CP001826">
    <property type="protein sequence ID" value="ACZ43031.1"/>
    <property type="molecule type" value="Genomic_DNA"/>
</dbReference>
<dbReference type="eggNOG" id="COG2971">
    <property type="taxonomic scope" value="Bacteria"/>
</dbReference>
<dbReference type="STRING" id="525904.Tter_2130"/>
<gene>
    <name evidence="2" type="ordered locus">Tter_2130</name>
</gene>
<name>D1CH10_THET1</name>
<dbReference type="Proteomes" id="UP000000323">
    <property type="component" value="Chromosome 2"/>
</dbReference>
<dbReference type="SUPFAM" id="SSF53067">
    <property type="entry name" value="Actin-like ATPase domain"/>
    <property type="match status" value="2"/>
</dbReference>
<dbReference type="KEGG" id="ttr:Tter_2130"/>
<sequence length="328" mass="34503">MSYLLGVDGGNSKTVALVADLEGRILGSGRSGCSDIYGAPSEEAALAELDRAVEQALISAGVGAGSLVAGVFSLAGADWPEDFELLESHVRSRGYGQQVKVYNDAIGALRAGSPDGTGVSVVCGTGMAIGARSPEGKIWHTSFWQEPQGAQELGHKALRAVMRAELGIDPPTALREKLLAHFAAESVEDFLHALTARGSRRRYNLGSFARVLLDTAVEGDPTALRIVLEHGRAIGDYALAAAHQVGIDQDPFYLVLAGGVIRHPSKLVAQAIIDRVLASDPDVRPVFSRFEPAVGALLLAYELAGIPTNDELLARVACSLPPASLFET</sequence>
<dbReference type="OrthoDB" id="9772633at2"/>
<dbReference type="AlphaFoldDB" id="D1CH10"/>
<dbReference type="Pfam" id="PF01869">
    <property type="entry name" value="BcrAD_BadFG"/>
    <property type="match status" value="1"/>
</dbReference>
<evidence type="ECO:0000313" key="3">
    <source>
        <dbReference type="Proteomes" id="UP000000323"/>
    </source>
</evidence>
<dbReference type="PANTHER" id="PTHR43190:SF3">
    <property type="entry name" value="N-ACETYL-D-GLUCOSAMINE KINASE"/>
    <property type="match status" value="1"/>
</dbReference>
<reference evidence="3" key="1">
    <citation type="journal article" date="2010" name="Stand. Genomic Sci.">
        <title>Complete genome sequence of 'Thermobaculum terrenum' type strain (YNP1).</title>
        <authorList>
            <person name="Kiss H."/>
            <person name="Cleland D."/>
            <person name="Lapidus A."/>
            <person name="Lucas S."/>
            <person name="Glavina Del Rio T."/>
            <person name="Nolan M."/>
            <person name="Tice H."/>
            <person name="Han C."/>
            <person name="Goodwin L."/>
            <person name="Pitluck S."/>
            <person name="Liolios K."/>
            <person name="Ivanova N."/>
            <person name="Mavromatis K."/>
            <person name="Ovchinnikova G."/>
            <person name="Pati A."/>
            <person name="Chen A."/>
            <person name="Palaniappan K."/>
            <person name="Land M."/>
            <person name="Hauser L."/>
            <person name="Chang Y."/>
            <person name="Jeffries C."/>
            <person name="Lu M."/>
            <person name="Brettin T."/>
            <person name="Detter J."/>
            <person name="Goker M."/>
            <person name="Tindall B."/>
            <person name="Beck B."/>
            <person name="McDermott T."/>
            <person name="Woyke T."/>
            <person name="Bristow J."/>
            <person name="Eisen J."/>
            <person name="Markowitz V."/>
            <person name="Hugenholtz P."/>
            <person name="Kyrpides N."/>
            <person name="Klenk H."/>
            <person name="Cheng J."/>
        </authorList>
    </citation>
    <scope>NUCLEOTIDE SEQUENCE [LARGE SCALE GENOMIC DNA]</scope>
    <source>
        <strain evidence="3">ATCC BAA-798 / YNP1</strain>
    </source>
</reference>
<dbReference type="CDD" id="cd24007">
    <property type="entry name" value="ASKHA_NBD_eukNAGK-like"/>
    <property type="match status" value="1"/>
</dbReference>
<dbReference type="InterPro" id="IPR002731">
    <property type="entry name" value="ATPase_BadF"/>
</dbReference>
<protein>
    <submittedName>
        <fullName evidence="2">ATPase BadF/BadG/BcrA/BcrD type</fullName>
    </submittedName>
</protein>
<dbReference type="HOGENOM" id="CLU_016274_1_2_0"/>
<organism evidence="2 3">
    <name type="scientific">Thermobaculum terrenum (strain ATCC BAA-798 / CCMEE 7001 / YNP1)</name>
    <dbReference type="NCBI Taxonomy" id="525904"/>
    <lineage>
        <taxon>Bacteria</taxon>
        <taxon>Bacillati</taxon>
        <taxon>Chloroflexota</taxon>
        <taxon>Chloroflexia</taxon>
        <taxon>Candidatus Thermobaculales</taxon>
        <taxon>Candidatus Thermobaculaceae</taxon>
        <taxon>Thermobaculum</taxon>
    </lineage>
</organism>
<keyword evidence="3" id="KW-1185">Reference proteome</keyword>
<evidence type="ECO:0000259" key="1">
    <source>
        <dbReference type="Pfam" id="PF01869"/>
    </source>
</evidence>
<dbReference type="Gene3D" id="3.30.420.40">
    <property type="match status" value="2"/>
</dbReference>
<feature type="domain" description="ATPase BadF/BadG/BcrA/BcrD type" evidence="1">
    <location>
        <begin position="5"/>
        <end position="300"/>
    </location>
</feature>
<dbReference type="RefSeq" id="WP_012876062.1">
    <property type="nucleotide sequence ID" value="NC_013526.1"/>
</dbReference>
<dbReference type="InterPro" id="IPR052519">
    <property type="entry name" value="Euk-type_GlcNAc_Kinase"/>
</dbReference>
<proteinExistence type="predicted"/>
<accession>D1CH10</accession>
<dbReference type="InterPro" id="IPR043129">
    <property type="entry name" value="ATPase_NBD"/>
</dbReference>
<evidence type="ECO:0000313" key="2">
    <source>
        <dbReference type="EMBL" id="ACZ43031.1"/>
    </source>
</evidence>